<name>A0A2P2QS53_RHIMU</name>
<dbReference type="AlphaFoldDB" id="A0A2P2QS53"/>
<organism evidence="1">
    <name type="scientific">Rhizophora mucronata</name>
    <name type="common">Asiatic mangrove</name>
    <dbReference type="NCBI Taxonomy" id="61149"/>
    <lineage>
        <taxon>Eukaryota</taxon>
        <taxon>Viridiplantae</taxon>
        <taxon>Streptophyta</taxon>
        <taxon>Embryophyta</taxon>
        <taxon>Tracheophyta</taxon>
        <taxon>Spermatophyta</taxon>
        <taxon>Magnoliopsida</taxon>
        <taxon>eudicotyledons</taxon>
        <taxon>Gunneridae</taxon>
        <taxon>Pentapetalae</taxon>
        <taxon>rosids</taxon>
        <taxon>fabids</taxon>
        <taxon>Malpighiales</taxon>
        <taxon>Rhizophoraceae</taxon>
        <taxon>Rhizophora</taxon>
    </lineage>
</organism>
<sequence>MDFPCRKQREAVYNFGSAVMPSIDKAKYTNNASLKMLTTHMSSTGILFHLLK</sequence>
<accession>A0A2P2QS53</accession>
<protein>
    <submittedName>
        <fullName evidence="1">Uncharacterized protein</fullName>
    </submittedName>
</protein>
<reference evidence="1" key="1">
    <citation type="submission" date="2018-02" db="EMBL/GenBank/DDBJ databases">
        <title>Rhizophora mucronata_Transcriptome.</title>
        <authorList>
            <person name="Meera S.P."/>
            <person name="Sreeshan A."/>
            <person name="Augustine A."/>
        </authorList>
    </citation>
    <scope>NUCLEOTIDE SEQUENCE</scope>
    <source>
        <tissue evidence="1">Leaf</tissue>
    </source>
</reference>
<evidence type="ECO:0000313" key="1">
    <source>
        <dbReference type="EMBL" id="MBX69839.1"/>
    </source>
</evidence>
<dbReference type="EMBL" id="GGEC01089355">
    <property type="protein sequence ID" value="MBX69839.1"/>
    <property type="molecule type" value="Transcribed_RNA"/>
</dbReference>
<proteinExistence type="predicted"/>